<dbReference type="EMBL" id="CM026428">
    <property type="protein sequence ID" value="KAG0565726.1"/>
    <property type="molecule type" value="Genomic_DNA"/>
</dbReference>
<dbReference type="Proteomes" id="UP000822688">
    <property type="component" value="Chromosome 7"/>
</dbReference>
<evidence type="ECO:0000256" key="3">
    <source>
        <dbReference type="ARBA" id="ARBA00016584"/>
    </source>
</evidence>
<keyword evidence="10" id="KW-1133">Transmembrane helix</keyword>
<evidence type="ECO:0000256" key="7">
    <source>
        <dbReference type="ARBA" id="ARBA00022729"/>
    </source>
</evidence>
<comment type="similarity">
    <text evidence="2">Belongs to the SARAF family.</text>
</comment>
<dbReference type="GO" id="GO:2001256">
    <property type="term" value="P:regulation of store-operated calcium entry"/>
    <property type="evidence" value="ECO:0007669"/>
    <property type="project" value="InterPro"/>
</dbReference>
<evidence type="ECO:0000256" key="13">
    <source>
        <dbReference type="ARBA" id="ARBA00031116"/>
    </source>
</evidence>
<evidence type="ECO:0000313" key="16">
    <source>
        <dbReference type="Proteomes" id="UP000822688"/>
    </source>
</evidence>
<dbReference type="PANTHER" id="PTHR15929">
    <property type="entry name" value="STORE-OPERATED CALCIUM ENTRY-ASSOCIATED REGULATORY FACTOR"/>
    <property type="match status" value="1"/>
</dbReference>
<protein>
    <recommendedName>
        <fullName evidence="3">Store-operated calcium entry-associated regulatory factor</fullName>
    </recommendedName>
    <alternativeName>
        <fullName evidence="13">Transmembrane protein 66</fullName>
    </alternativeName>
</protein>
<evidence type="ECO:0000313" key="15">
    <source>
        <dbReference type="EMBL" id="KAG0565726.1"/>
    </source>
</evidence>
<keyword evidence="5" id="KW-0109">Calcium transport</keyword>
<dbReference type="PANTHER" id="PTHR15929:SF0">
    <property type="entry name" value="STORE-OPERATED CALCIUM ENTRY-ASSOCIATED REGULATORY FACTOR"/>
    <property type="match status" value="1"/>
</dbReference>
<keyword evidence="9" id="KW-0106">Calcium</keyword>
<evidence type="ECO:0000256" key="4">
    <source>
        <dbReference type="ARBA" id="ARBA00022448"/>
    </source>
</evidence>
<evidence type="ECO:0000256" key="14">
    <source>
        <dbReference type="SAM" id="SignalP"/>
    </source>
</evidence>
<evidence type="ECO:0000256" key="11">
    <source>
        <dbReference type="ARBA" id="ARBA00023065"/>
    </source>
</evidence>
<dbReference type="OrthoDB" id="2020236at2759"/>
<sequence>MRIRRSRSAIWGMVRCGLMLLVAVWALLVDVAHVIPSVGAEYAPFGDAVPLSKLGQMQFHRGQDTTYKRSSPIPQLRCVKGCEFEPAVVHCTNVKPRENKSKWRCETDLPRHLKFDETTIICEEGRLWQQGFEYPTDNKVLKGSCGLEYSLTRTGWSPLQGQHYKHYMAVAEEDEMKGWTASWMIVIGVVLYLINHNWRSFNFADPDGGIIAQVSRARHAWGAGQSDAGNSQQSAPQRR</sequence>
<keyword evidence="7 14" id="KW-0732">Signal</keyword>
<organism evidence="15 16">
    <name type="scientific">Ceratodon purpureus</name>
    <name type="common">Fire moss</name>
    <name type="synonym">Dicranum purpureum</name>
    <dbReference type="NCBI Taxonomy" id="3225"/>
    <lineage>
        <taxon>Eukaryota</taxon>
        <taxon>Viridiplantae</taxon>
        <taxon>Streptophyta</taxon>
        <taxon>Embryophyta</taxon>
        <taxon>Bryophyta</taxon>
        <taxon>Bryophytina</taxon>
        <taxon>Bryopsida</taxon>
        <taxon>Dicranidae</taxon>
        <taxon>Pseudoditrichales</taxon>
        <taxon>Ditrichaceae</taxon>
        <taxon>Ceratodon</taxon>
    </lineage>
</organism>
<dbReference type="InterPro" id="IPR009567">
    <property type="entry name" value="SARAF"/>
</dbReference>
<evidence type="ECO:0000256" key="2">
    <source>
        <dbReference type="ARBA" id="ARBA00006833"/>
    </source>
</evidence>
<keyword evidence="12" id="KW-0472">Membrane</keyword>
<evidence type="ECO:0000256" key="9">
    <source>
        <dbReference type="ARBA" id="ARBA00022837"/>
    </source>
</evidence>
<dbReference type="GO" id="GO:0005789">
    <property type="term" value="C:endoplasmic reticulum membrane"/>
    <property type="evidence" value="ECO:0007669"/>
    <property type="project" value="UniProtKB-SubCell"/>
</dbReference>
<keyword evidence="8" id="KW-0256">Endoplasmic reticulum</keyword>
<gene>
    <name evidence="15" type="ORF">KC19_7G010400</name>
</gene>
<comment type="caution">
    <text evidence="15">The sequence shown here is derived from an EMBL/GenBank/DDBJ whole genome shotgun (WGS) entry which is preliminary data.</text>
</comment>
<keyword evidence="11" id="KW-0406">Ion transport</keyword>
<dbReference type="GO" id="GO:0006816">
    <property type="term" value="P:calcium ion transport"/>
    <property type="evidence" value="ECO:0007669"/>
    <property type="project" value="UniProtKB-KW"/>
</dbReference>
<keyword evidence="16" id="KW-1185">Reference proteome</keyword>
<keyword evidence="6" id="KW-0812">Transmembrane</keyword>
<reference evidence="15" key="1">
    <citation type="submission" date="2020-06" db="EMBL/GenBank/DDBJ databases">
        <title>WGS assembly of Ceratodon purpureus strain R40.</title>
        <authorList>
            <person name="Carey S.B."/>
            <person name="Jenkins J."/>
            <person name="Shu S."/>
            <person name="Lovell J.T."/>
            <person name="Sreedasyam A."/>
            <person name="Maumus F."/>
            <person name="Tiley G.P."/>
            <person name="Fernandez-Pozo N."/>
            <person name="Barry K."/>
            <person name="Chen C."/>
            <person name="Wang M."/>
            <person name="Lipzen A."/>
            <person name="Daum C."/>
            <person name="Saski C.A."/>
            <person name="Payton A.C."/>
            <person name="Mcbreen J.C."/>
            <person name="Conrad R.E."/>
            <person name="Kollar L.M."/>
            <person name="Olsson S."/>
            <person name="Huttunen S."/>
            <person name="Landis J.B."/>
            <person name="Wickett N.J."/>
            <person name="Johnson M.G."/>
            <person name="Rensing S.A."/>
            <person name="Grimwood J."/>
            <person name="Schmutz J."/>
            <person name="Mcdaniel S.F."/>
        </authorList>
    </citation>
    <scope>NUCLEOTIDE SEQUENCE</scope>
    <source>
        <strain evidence="15">R40</strain>
    </source>
</reference>
<evidence type="ECO:0000256" key="6">
    <source>
        <dbReference type="ARBA" id="ARBA00022692"/>
    </source>
</evidence>
<feature type="chain" id="PRO_5035934905" description="Store-operated calcium entry-associated regulatory factor" evidence="14">
    <location>
        <begin position="27"/>
        <end position="239"/>
    </location>
</feature>
<evidence type="ECO:0000256" key="12">
    <source>
        <dbReference type="ARBA" id="ARBA00023136"/>
    </source>
</evidence>
<evidence type="ECO:0000256" key="10">
    <source>
        <dbReference type="ARBA" id="ARBA00022989"/>
    </source>
</evidence>
<evidence type="ECO:0000256" key="8">
    <source>
        <dbReference type="ARBA" id="ARBA00022824"/>
    </source>
</evidence>
<dbReference type="AlphaFoldDB" id="A0A8T0H1F9"/>
<keyword evidence="4" id="KW-0813">Transport</keyword>
<comment type="subcellular location">
    <subcellularLocation>
        <location evidence="1">Endoplasmic reticulum membrane</location>
        <topology evidence="1">Single-pass type I membrane protein</topology>
    </subcellularLocation>
</comment>
<feature type="signal peptide" evidence="14">
    <location>
        <begin position="1"/>
        <end position="26"/>
    </location>
</feature>
<name>A0A8T0H1F9_CERPU</name>
<proteinExistence type="inferred from homology"/>
<dbReference type="Pfam" id="PF06682">
    <property type="entry name" value="SARAF"/>
    <property type="match status" value="1"/>
</dbReference>
<evidence type="ECO:0000256" key="1">
    <source>
        <dbReference type="ARBA" id="ARBA00004115"/>
    </source>
</evidence>
<accession>A0A8T0H1F9</accession>
<evidence type="ECO:0000256" key="5">
    <source>
        <dbReference type="ARBA" id="ARBA00022568"/>
    </source>
</evidence>